<sequence length="187" mass="20848">MIRKLLVPLVAAGLLAGCVTGAYTHRGANGADYYYGRPSVDYRYHGGPYGYHPYGSMRFGYGSGYYGRHPYYGSLYHGYPFYGYPGYGSPYYGNPYYGYPYRPPVVIQPRPGDGVRGDSDGRRAPWRDLGGRRRMEGPDPGGLQTMRSPEPPREMRAPRSSDGGSRMERMMRRGAESGSPISSEQEP</sequence>
<organism evidence="3">
    <name type="scientific">uncultured Lysobacter sp</name>
    <dbReference type="NCBI Taxonomy" id="271060"/>
    <lineage>
        <taxon>Bacteria</taxon>
        <taxon>Pseudomonadati</taxon>
        <taxon>Pseudomonadota</taxon>
        <taxon>Gammaproteobacteria</taxon>
        <taxon>Lysobacterales</taxon>
        <taxon>Lysobacteraceae</taxon>
        <taxon>Lysobacter</taxon>
        <taxon>environmental samples</taxon>
    </lineage>
</organism>
<evidence type="ECO:0000256" key="2">
    <source>
        <dbReference type="SAM" id="SignalP"/>
    </source>
</evidence>
<evidence type="ECO:0000313" key="3">
    <source>
        <dbReference type="EMBL" id="CAA9309122.1"/>
    </source>
</evidence>
<dbReference type="AlphaFoldDB" id="A0A6J4KNB7"/>
<evidence type="ECO:0000256" key="1">
    <source>
        <dbReference type="SAM" id="MobiDB-lite"/>
    </source>
</evidence>
<protein>
    <recommendedName>
        <fullName evidence="4">Lipoprotein</fullName>
    </recommendedName>
</protein>
<feature type="region of interest" description="Disordered" evidence="1">
    <location>
        <begin position="108"/>
        <end position="187"/>
    </location>
</feature>
<feature type="compositionally biased region" description="Basic and acidic residues" evidence="1">
    <location>
        <begin position="113"/>
        <end position="137"/>
    </location>
</feature>
<feature type="signal peptide" evidence="2">
    <location>
        <begin position="1"/>
        <end position="21"/>
    </location>
</feature>
<accession>A0A6J4KNB7</accession>
<feature type="compositionally biased region" description="Basic and acidic residues" evidence="1">
    <location>
        <begin position="150"/>
        <end position="175"/>
    </location>
</feature>
<proteinExistence type="predicted"/>
<evidence type="ECO:0008006" key="4">
    <source>
        <dbReference type="Google" id="ProtNLM"/>
    </source>
</evidence>
<dbReference type="EMBL" id="CADCUA010000167">
    <property type="protein sequence ID" value="CAA9309122.1"/>
    <property type="molecule type" value="Genomic_DNA"/>
</dbReference>
<feature type="chain" id="PRO_5026889261" description="Lipoprotein" evidence="2">
    <location>
        <begin position="22"/>
        <end position="187"/>
    </location>
</feature>
<keyword evidence="2" id="KW-0732">Signal</keyword>
<gene>
    <name evidence="3" type="ORF">AVDCRST_MAG71-573</name>
</gene>
<name>A0A6J4KNB7_9GAMM</name>
<reference evidence="3" key="1">
    <citation type="submission" date="2020-02" db="EMBL/GenBank/DDBJ databases">
        <authorList>
            <person name="Meier V. D."/>
        </authorList>
    </citation>
    <scope>NUCLEOTIDE SEQUENCE</scope>
    <source>
        <strain evidence="3">AVDCRST_MAG71</strain>
    </source>
</reference>
<dbReference type="PROSITE" id="PS51257">
    <property type="entry name" value="PROKAR_LIPOPROTEIN"/>
    <property type="match status" value="1"/>
</dbReference>